<dbReference type="PANTHER" id="PTHR42905:SF5">
    <property type="entry name" value="CARBOXYVINYL-CARBOXYPHOSPHONATE PHOSPHORYLMUTASE, CHLOROPLASTIC"/>
    <property type="match status" value="1"/>
</dbReference>
<dbReference type="Gene3D" id="3.20.20.60">
    <property type="entry name" value="Phosphoenolpyruvate-binding domains"/>
    <property type="match status" value="1"/>
</dbReference>
<dbReference type="PROSITE" id="PS00161">
    <property type="entry name" value="ISOCITRATE_LYASE"/>
    <property type="match status" value="1"/>
</dbReference>
<comment type="caution">
    <text evidence="2">The sequence shown here is derived from an EMBL/GenBank/DDBJ whole genome shotgun (WGS) entry which is preliminary data.</text>
</comment>
<dbReference type="InterPro" id="IPR039556">
    <property type="entry name" value="ICL/PEPM"/>
</dbReference>
<protein>
    <submittedName>
        <fullName evidence="2">Oxaloacetate decarboxylase</fullName>
    </submittedName>
</protein>
<dbReference type="PANTHER" id="PTHR42905">
    <property type="entry name" value="PHOSPHOENOLPYRUVATE CARBOXYLASE"/>
    <property type="match status" value="1"/>
</dbReference>
<dbReference type="CDD" id="cd00377">
    <property type="entry name" value="ICL_PEPM"/>
    <property type="match status" value="1"/>
</dbReference>
<reference evidence="2 3" key="1">
    <citation type="submission" date="2023-04" db="EMBL/GenBank/DDBJ databases">
        <title>A long-awaited taxogenomic arrangement of the family Halomonadaceae.</title>
        <authorList>
            <person name="De La Haba R."/>
            <person name="Chuvochina M."/>
            <person name="Wittouck S."/>
            <person name="Arahal D.R."/>
            <person name="Sanchez-Porro C."/>
            <person name="Hugenholtz P."/>
            <person name="Ventosa A."/>
        </authorList>
    </citation>
    <scope>NUCLEOTIDE SEQUENCE [LARGE SCALE GENOMIC DNA]</scope>
    <source>
        <strain evidence="2 3">DSM 26770</strain>
    </source>
</reference>
<sequence>MTPLADLIQHTQGAVVAPGVYDPFTANLAAQAGFECVYLSGASLAYTQLGRPDLGLVTMTEVADSIAAIRDRVDIGLVVDADTGYGNALNVQRTVRVFERSGASAIQLEDQTFPKRCGHLSGKTLISGDEMVGKIQAACDARQSSATQIIARTDAIAVEGVEAAMERAERYLAAGADVLFIEAPQSRQQQLMITERFQQRVPLLANMVEGGLTPAGSADELADLGFKLVIFPGGLARAVIRQVSAYFESLKQHGSTEPFRDRMAAFDELNNAIGLPEMLATAERYAAR</sequence>
<dbReference type="InterPro" id="IPR018523">
    <property type="entry name" value="Isocitrate_lyase_ph_CS"/>
</dbReference>
<proteinExistence type="predicted"/>
<keyword evidence="3" id="KW-1185">Reference proteome</keyword>
<dbReference type="RefSeq" id="WP_309720903.1">
    <property type="nucleotide sequence ID" value="NZ_JARWAM010000007.1"/>
</dbReference>
<organism evidence="2 3">
    <name type="scientific">Franzmannia qiaohouensis</name>
    <dbReference type="NCBI Taxonomy" id="1329370"/>
    <lineage>
        <taxon>Bacteria</taxon>
        <taxon>Pseudomonadati</taxon>
        <taxon>Pseudomonadota</taxon>
        <taxon>Gammaproteobacteria</taxon>
        <taxon>Oceanospirillales</taxon>
        <taxon>Halomonadaceae</taxon>
        <taxon>Franzmannia</taxon>
    </lineage>
</organism>
<gene>
    <name evidence="2" type="ORF">QC821_10785</name>
</gene>
<dbReference type="Pfam" id="PF13714">
    <property type="entry name" value="PEP_mutase"/>
    <property type="match status" value="1"/>
</dbReference>
<dbReference type="InterPro" id="IPR040442">
    <property type="entry name" value="Pyrv_kinase-like_dom_sf"/>
</dbReference>
<evidence type="ECO:0000313" key="3">
    <source>
        <dbReference type="Proteomes" id="UP001251374"/>
    </source>
</evidence>
<evidence type="ECO:0000313" key="2">
    <source>
        <dbReference type="EMBL" id="MDR5905760.1"/>
    </source>
</evidence>
<name>A0ABU1HGN9_9GAMM</name>
<dbReference type="InterPro" id="IPR015813">
    <property type="entry name" value="Pyrv/PenolPyrv_kinase-like_dom"/>
</dbReference>
<dbReference type="EMBL" id="JARWAM010000007">
    <property type="protein sequence ID" value="MDR5905760.1"/>
    <property type="molecule type" value="Genomic_DNA"/>
</dbReference>
<accession>A0ABU1HGN9</accession>
<dbReference type="SUPFAM" id="SSF51621">
    <property type="entry name" value="Phosphoenolpyruvate/pyruvate domain"/>
    <property type="match status" value="1"/>
</dbReference>
<dbReference type="Proteomes" id="UP001251374">
    <property type="component" value="Unassembled WGS sequence"/>
</dbReference>
<keyword evidence="1" id="KW-0479">Metal-binding</keyword>
<evidence type="ECO:0000256" key="1">
    <source>
        <dbReference type="ARBA" id="ARBA00022723"/>
    </source>
</evidence>